<evidence type="ECO:0000313" key="6">
    <source>
        <dbReference type="EMBL" id="CAJ1383336.1"/>
    </source>
</evidence>
<evidence type="ECO:0000259" key="5">
    <source>
        <dbReference type="PROSITE" id="PS50961"/>
    </source>
</evidence>
<dbReference type="SMART" id="SM00715">
    <property type="entry name" value="LA"/>
    <property type="match status" value="1"/>
</dbReference>
<dbReference type="CDD" id="cd07323">
    <property type="entry name" value="LAM"/>
    <property type="match status" value="1"/>
</dbReference>
<reference evidence="6" key="1">
    <citation type="submission" date="2023-08" db="EMBL/GenBank/DDBJ databases">
        <authorList>
            <person name="Chen Y."/>
            <person name="Shah S."/>
            <person name="Dougan E. K."/>
            <person name="Thang M."/>
            <person name="Chan C."/>
        </authorList>
    </citation>
    <scope>NUCLEOTIDE SEQUENCE</scope>
</reference>
<evidence type="ECO:0000256" key="1">
    <source>
        <dbReference type="ARBA" id="ARBA00004123"/>
    </source>
</evidence>
<accession>A0AA36IAR1</accession>
<dbReference type="InterPro" id="IPR036388">
    <property type="entry name" value="WH-like_DNA-bd_sf"/>
</dbReference>
<dbReference type="GO" id="GO:1990904">
    <property type="term" value="C:ribonucleoprotein complex"/>
    <property type="evidence" value="ECO:0007669"/>
    <property type="project" value="InterPro"/>
</dbReference>
<dbReference type="InterPro" id="IPR036390">
    <property type="entry name" value="WH_DNA-bd_sf"/>
</dbReference>
<gene>
    <name evidence="6" type="ORF">EVOR1521_LOCUS10482</name>
</gene>
<keyword evidence="3" id="KW-0539">Nucleus</keyword>
<dbReference type="GO" id="GO:0003723">
    <property type="term" value="F:RNA binding"/>
    <property type="evidence" value="ECO:0007669"/>
    <property type="project" value="UniProtKB-UniRule"/>
</dbReference>
<proteinExistence type="predicted"/>
<dbReference type="Gene3D" id="1.10.10.10">
    <property type="entry name" value="Winged helix-like DNA-binding domain superfamily/Winged helix DNA-binding domain"/>
    <property type="match status" value="1"/>
</dbReference>
<dbReference type="InterPro" id="IPR006630">
    <property type="entry name" value="La_HTH"/>
</dbReference>
<dbReference type="GO" id="GO:0006396">
    <property type="term" value="P:RNA processing"/>
    <property type="evidence" value="ECO:0007669"/>
    <property type="project" value="InterPro"/>
</dbReference>
<evidence type="ECO:0000313" key="7">
    <source>
        <dbReference type="Proteomes" id="UP001178507"/>
    </source>
</evidence>
<dbReference type="SUPFAM" id="SSF54928">
    <property type="entry name" value="RNA-binding domain, RBD"/>
    <property type="match status" value="1"/>
</dbReference>
<evidence type="ECO:0000256" key="4">
    <source>
        <dbReference type="PROSITE-ProRule" id="PRU00332"/>
    </source>
</evidence>
<sequence length="244" mass="27017">MAAEEDGKSSRQKLLDRLQRTLNTLDDEEQLEEAVRAVEKLVSDREARQASLIRQLAFYFSDANLRRDRFLREKIVASEQGFVPLSVILPFNRLKLMGCVTEGELAAAVQAADPKFNMELSEEKDAIRRAGGAEPPSLSFGGAGSDLEKRSVQLSGFPKGDELVTIEEVSKLCEPFGKVDFVRLLREGPSDDGKIFMGSAEVEFQSEEAAKAVVGLERPVGTKAQRRKALCWKDKPLDAACRAR</sequence>
<dbReference type="PANTHER" id="PTHR22792">
    <property type="entry name" value="LUPUS LA PROTEIN-RELATED"/>
    <property type="match status" value="1"/>
</dbReference>
<comment type="caution">
    <text evidence="6">The sequence shown here is derived from an EMBL/GenBank/DDBJ whole genome shotgun (WGS) entry which is preliminary data.</text>
</comment>
<dbReference type="AlphaFoldDB" id="A0AA36IAR1"/>
<evidence type="ECO:0000256" key="2">
    <source>
        <dbReference type="ARBA" id="ARBA00022884"/>
    </source>
</evidence>
<dbReference type="Pfam" id="PF05383">
    <property type="entry name" value="La"/>
    <property type="match status" value="1"/>
</dbReference>
<comment type="subcellular location">
    <subcellularLocation>
        <location evidence="1">Nucleus</location>
    </subcellularLocation>
</comment>
<dbReference type="Gene3D" id="3.30.70.330">
    <property type="match status" value="1"/>
</dbReference>
<keyword evidence="2 4" id="KW-0694">RNA-binding</keyword>
<dbReference type="InterPro" id="IPR045180">
    <property type="entry name" value="La_dom_prot"/>
</dbReference>
<dbReference type="InterPro" id="IPR002344">
    <property type="entry name" value="Lupus_La"/>
</dbReference>
<protein>
    <recommendedName>
        <fullName evidence="5">HTH La-type RNA-binding domain-containing protein</fullName>
    </recommendedName>
</protein>
<organism evidence="6 7">
    <name type="scientific">Effrenium voratum</name>
    <dbReference type="NCBI Taxonomy" id="2562239"/>
    <lineage>
        <taxon>Eukaryota</taxon>
        <taxon>Sar</taxon>
        <taxon>Alveolata</taxon>
        <taxon>Dinophyceae</taxon>
        <taxon>Suessiales</taxon>
        <taxon>Symbiodiniaceae</taxon>
        <taxon>Effrenium</taxon>
    </lineage>
</organism>
<dbReference type="PRINTS" id="PR00302">
    <property type="entry name" value="LUPUSLA"/>
</dbReference>
<name>A0AA36IAR1_9DINO</name>
<keyword evidence="7" id="KW-1185">Reference proteome</keyword>
<dbReference type="EMBL" id="CAUJNA010001004">
    <property type="protein sequence ID" value="CAJ1383336.1"/>
    <property type="molecule type" value="Genomic_DNA"/>
</dbReference>
<dbReference type="InterPro" id="IPR012677">
    <property type="entry name" value="Nucleotide-bd_a/b_plait_sf"/>
</dbReference>
<dbReference type="PROSITE" id="PS50961">
    <property type="entry name" value="HTH_LA"/>
    <property type="match status" value="1"/>
</dbReference>
<dbReference type="Proteomes" id="UP001178507">
    <property type="component" value="Unassembled WGS sequence"/>
</dbReference>
<feature type="domain" description="HTH La-type RNA-binding" evidence="5">
    <location>
        <begin position="42"/>
        <end position="138"/>
    </location>
</feature>
<evidence type="ECO:0000256" key="3">
    <source>
        <dbReference type="ARBA" id="ARBA00023242"/>
    </source>
</evidence>
<dbReference type="GO" id="GO:0005634">
    <property type="term" value="C:nucleus"/>
    <property type="evidence" value="ECO:0007669"/>
    <property type="project" value="UniProtKB-SubCell"/>
</dbReference>
<dbReference type="SUPFAM" id="SSF46785">
    <property type="entry name" value="Winged helix' DNA-binding domain"/>
    <property type="match status" value="1"/>
</dbReference>
<dbReference type="InterPro" id="IPR035979">
    <property type="entry name" value="RBD_domain_sf"/>
</dbReference>